<protein>
    <submittedName>
        <fullName evidence="7">Putative MFS family arabinose efflux permease</fullName>
    </submittedName>
</protein>
<dbReference type="OrthoDB" id="3227279at2"/>
<feature type="transmembrane region" description="Helical" evidence="6">
    <location>
        <begin position="375"/>
        <end position="395"/>
    </location>
</feature>
<keyword evidence="2" id="KW-1003">Cell membrane</keyword>
<feature type="transmembrane region" description="Helical" evidence="6">
    <location>
        <begin position="292"/>
        <end position="318"/>
    </location>
</feature>
<feature type="transmembrane region" description="Helical" evidence="6">
    <location>
        <begin position="227"/>
        <end position="249"/>
    </location>
</feature>
<dbReference type="Pfam" id="PF07690">
    <property type="entry name" value="MFS_1"/>
    <property type="match status" value="1"/>
</dbReference>
<reference evidence="7 8" key="1">
    <citation type="submission" date="2018-08" db="EMBL/GenBank/DDBJ databases">
        <title>Genomic Encyclopedia of Archaeal and Bacterial Type Strains, Phase II (KMG-II): from individual species to whole genera.</title>
        <authorList>
            <person name="Goeker M."/>
        </authorList>
    </citation>
    <scope>NUCLEOTIDE SEQUENCE [LARGE SCALE GENOMIC DNA]</scope>
    <source>
        <strain evidence="7 8">DSM 45791</strain>
    </source>
</reference>
<dbReference type="EMBL" id="QUNO01000014">
    <property type="protein sequence ID" value="REH38127.1"/>
    <property type="molecule type" value="Genomic_DNA"/>
</dbReference>
<proteinExistence type="predicted"/>
<accession>A0A3E0H4H7</accession>
<keyword evidence="8" id="KW-1185">Reference proteome</keyword>
<feature type="transmembrane region" description="Helical" evidence="6">
    <location>
        <begin position="82"/>
        <end position="103"/>
    </location>
</feature>
<dbReference type="CDD" id="cd06173">
    <property type="entry name" value="MFS_MefA_like"/>
    <property type="match status" value="1"/>
</dbReference>
<keyword evidence="5 6" id="KW-0472">Membrane</keyword>
<comment type="subcellular location">
    <subcellularLocation>
        <location evidence="1">Cell membrane</location>
        <topology evidence="1">Multi-pass membrane protein</topology>
    </subcellularLocation>
</comment>
<evidence type="ECO:0000256" key="2">
    <source>
        <dbReference type="ARBA" id="ARBA00022475"/>
    </source>
</evidence>
<dbReference type="GO" id="GO:0022857">
    <property type="term" value="F:transmembrane transporter activity"/>
    <property type="evidence" value="ECO:0007669"/>
    <property type="project" value="InterPro"/>
</dbReference>
<feature type="transmembrane region" description="Helical" evidence="6">
    <location>
        <begin position="54"/>
        <end position="75"/>
    </location>
</feature>
<keyword evidence="4 6" id="KW-1133">Transmembrane helix</keyword>
<dbReference type="GO" id="GO:0005886">
    <property type="term" value="C:plasma membrane"/>
    <property type="evidence" value="ECO:0007669"/>
    <property type="project" value="UniProtKB-SubCell"/>
</dbReference>
<dbReference type="PANTHER" id="PTHR23513">
    <property type="entry name" value="INTEGRAL MEMBRANE EFFLUX PROTEIN-RELATED"/>
    <property type="match status" value="1"/>
</dbReference>
<sequence length="407" mass="41106">MGHVAAARYRDVFAVGEFRALWLAHVASVAGDQLARVAVSVLVFDRTHSPALSALAYAVTFLPDLLGGSILAGVADRYSRRLVMVTADLARALLVGLLALPGMPLGVQIGALFVVQLLAGPFTAARSAALPEILDGDRFTVGAGVFSGTYQLALVLGFGGGAAVVTAIGAQGALLVDAGTFVLSAGLIAAGVSRHRPPAQRPERRRAWWSSLRGGIAAIAAHREARVLLAIACLCGFYVIPEGLAVAYASRIGAGTGGVGWLLAANPVGTVIGVLLLNRLSPDRKLRCLGPLAIASSALLIPTALAPGLAVTVGLWALSGMATAHDAITNAAFTTAVPASARGQAVGLAVACLRAAQGVGIAVAGLLAQLMPTEWVIGLAGGLGTITGLAAAVAWSRVVGRRPAEAA</sequence>
<evidence type="ECO:0000256" key="4">
    <source>
        <dbReference type="ARBA" id="ARBA00022989"/>
    </source>
</evidence>
<evidence type="ECO:0000256" key="6">
    <source>
        <dbReference type="SAM" id="Phobius"/>
    </source>
</evidence>
<keyword evidence="3 6" id="KW-0812">Transmembrane</keyword>
<comment type="caution">
    <text evidence="7">The sequence shown here is derived from an EMBL/GenBank/DDBJ whole genome shotgun (WGS) entry which is preliminary data.</text>
</comment>
<dbReference type="AlphaFoldDB" id="A0A3E0H4H7"/>
<dbReference type="RefSeq" id="WP_116178987.1">
    <property type="nucleotide sequence ID" value="NZ_CP144375.1"/>
</dbReference>
<evidence type="ECO:0000313" key="7">
    <source>
        <dbReference type="EMBL" id="REH38127.1"/>
    </source>
</evidence>
<evidence type="ECO:0000256" key="3">
    <source>
        <dbReference type="ARBA" id="ARBA00022692"/>
    </source>
</evidence>
<dbReference type="InterPro" id="IPR011701">
    <property type="entry name" value="MFS"/>
</dbReference>
<feature type="transmembrane region" description="Helical" evidence="6">
    <location>
        <begin position="141"/>
        <end position="168"/>
    </location>
</feature>
<evidence type="ECO:0000256" key="1">
    <source>
        <dbReference type="ARBA" id="ARBA00004651"/>
    </source>
</evidence>
<feature type="transmembrane region" description="Helical" evidence="6">
    <location>
        <begin position="261"/>
        <end position="280"/>
    </location>
</feature>
<dbReference type="Proteomes" id="UP000256269">
    <property type="component" value="Unassembled WGS sequence"/>
</dbReference>
<name>A0A3E0H4H7_9PSEU</name>
<dbReference type="SUPFAM" id="SSF103473">
    <property type="entry name" value="MFS general substrate transporter"/>
    <property type="match status" value="1"/>
</dbReference>
<organism evidence="7 8">
    <name type="scientific">Kutzneria buriramensis</name>
    <dbReference type="NCBI Taxonomy" id="1045776"/>
    <lineage>
        <taxon>Bacteria</taxon>
        <taxon>Bacillati</taxon>
        <taxon>Actinomycetota</taxon>
        <taxon>Actinomycetes</taxon>
        <taxon>Pseudonocardiales</taxon>
        <taxon>Pseudonocardiaceae</taxon>
        <taxon>Kutzneria</taxon>
    </lineage>
</organism>
<dbReference type="PANTHER" id="PTHR23513:SF11">
    <property type="entry name" value="STAPHYLOFERRIN A TRANSPORTER"/>
    <property type="match status" value="1"/>
</dbReference>
<evidence type="ECO:0000256" key="5">
    <source>
        <dbReference type="ARBA" id="ARBA00023136"/>
    </source>
</evidence>
<dbReference type="InterPro" id="IPR036259">
    <property type="entry name" value="MFS_trans_sf"/>
</dbReference>
<dbReference type="Gene3D" id="1.20.1250.20">
    <property type="entry name" value="MFS general substrate transporter like domains"/>
    <property type="match status" value="1"/>
</dbReference>
<gene>
    <name evidence="7" type="ORF">BCF44_114152</name>
</gene>
<evidence type="ECO:0000313" key="8">
    <source>
        <dbReference type="Proteomes" id="UP000256269"/>
    </source>
</evidence>